<dbReference type="Gene3D" id="3.10.20.730">
    <property type="entry name" value="RNAP, epsilon subunit-like"/>
    <property type="match status" value="1"/>
</dbReference>
<dbReference type="RefSeq" id="WP_032089016.1">
    <property type="nucleotide sequence ID" value="NZ_FMAU01000002.1"/>
</dbReference>
<comment type="function">
    <text evidence="5">A non-essential component of RNA polymerase (RNAP).</text>
</comment>
<evidence type="ECO:0000256" key="5">
    <source>
        <dbReference type="HAMAP-Rule" id="MF_01553"/>
    </source>
</evidence>
<keyword evidence="7" id="KW-1185">Reference proteome</keyword>
<dbReference type="OrthoDB" id="2147503at2"/>
<organism evidence="6 7">
    <name type="scientific">[Bacillus] enclensis</name>
    <dbReference type="NCBI Taxonomy" id="1402860"/>
    <lineage>
        <taxon>Bacteria</taxon>
        <taxon>Bacillati</taxon>
        <taxon>Bacillota</taxon>
        <taxon>Bacilli</taxon>
        <taxon>Bacillales</taxon>
        <taxon>Bacillaceae</taxon>
        <taxon>Rossellomorea</taxon>
    </lineage>
</organism>
<dbReference type="Proteomes" id="UP000181997">
    <property type="component" value="Unassembled WGS sequence"/>
</dbReference>
<dbReference type="GO" id="GO:0006351">
    <property type="term" value="P:DNA-templated transcription"/>
    <property type="evidence" value="ECO:0007669"/>
    <property type="project" value="UniProtKB-UniRule"/>
</dbReference>
<comment type="catalytic activity">
    <reaction evidence="5">
        <text>RNA(n) + a ribonucleoside 5'-triphosphate = RNA(n+1) + diphosphate</text>
        <dbReference type="Rhea" id="RHEA:21248"/>
        <dbReference type="Rhea" id="RHEA-COMP:14527"/>
        <dbReference type="Rhea" id="RHEA-COMP:17342"/>
        <dbReference type="ChEBI" id="CHEBI:33019"/>
        <dbReference type="ChEBI" id="CHEBI:61557"/>
        <dbReference type="ChEBI" id="CHEBI:140395"/>
        <dbReference type="EC" id="2.7.7.6"/>
    </reaction>
</comment>
<dbReference type="Pfam" id="PF07288">
    <property type="entry name" value="RpoY"/>
    <property type="match status" value="1"/>
</dbReference>
<evidence type="ECO:0000256" key="1">
    <source>
        <dbReference type="ARBA" id="ARBA00022478"/>
    </source>
</evidence>
<comment type="subunit">
    <text evidence="5">RNAP is composed of a core of 2 alpha, a beta and a beta' subunit. The core is associated with a delta subunit, and at least one of epsilon or omega. When a sigma factor is associated with the core the holoenzyme is formed, which can initiate transcription.</text>
</comment>
<evidence type="ECO:0000256" key="3">
    <source>
        <dbReference type="ARBA" id="ARBA00022695"/>
    </source>
</evidence>
<dbReference type="GO" id="GO:0003899">
    <property type="term" value="F:DNA-directed RNA polymerase activity"/>
    <property type="evidence" value="ECO:0007669"/>
    <property type="project" value="UniProtKB-UniRule"/>
</dbReference>
<accession>A0A0V8HIA2</accession>
<dbReference type="GO" id="GO:0003677">
    <property type="term" value="F:DNA binding"/>
    <property type="evidence" value="ECO:0007669"/>
    <property type="project" value="UniProtKB-UniRule"/>
</dbReference>
<reference evidence="7" key="1">
    <citation type="submission" date="2016-08" db="EMBL/GenBank/DDBJ databases">
        <authorList>
            <person name="Varghese N."/>
            <person name="Submissions Spin"/>
        </authorList>
    </citation>
    <scope>NUCLEOTIDE SEQUENCE [LARGE SCALE GENOMIC DNA]</scope>
    <source>
        <strain evidence="7">SGD-1123</strain>
    </source>
</reference>
<keyword evidence="1 5" id="KW-0240">DNA-directed RNA polymerase</keyword>
<evidence type="ECO:0000256" key="2">
    <source>
        <dbReference type="ARBA" id="ARBA00022679"/>
    </source>
</evidence>
<dbReference type="HAMAP" id="MF_01553">
    <property type="entry name" value="RNApol_bact_RpoY"/>
    <property type="match status" value="1"/>
</dbReference>
<dbReference type="GO" id="GO:0000428">
    <property type="term" value="C:DNA-directed RNA polymerase complex"/>
    <property type="evidence" value="ECO:0007669"/>
    <property type="project" value="UniProtKB-KW"/>
</dbReference>
<gene>
    <name evidence="5" type="primary">rpoY</name>
    <name evidence="6" type="ORF">GA0061094_1981</name>
</gene>
<comment type="similarity">
    <text evidence="5">Belongs to the RNA polymerase subunit epsilon family.</text>
</comment>
<proteinExistence type="inferred from homology"/>
<keyword evidence="4 5" id="KW-0804">Transcription</keyword>
<evidence type="ECO:0000256" key="4">
    <source>
        <dbReference type="ARBA" id="ARBA00023163"/>
    </source>
</evidence>
<sequence>MIFKVFYQDSKAEVPVRECTNSLYMEAESEREVRLKLKDKPYNIEFVQKLEGAFLEYEQEHQSFELEK</sequence>
<dbReference type="AlphaFoldDB" id="A0A0V8HIA2"/>
<dbReference type="InterPro" id="IPR009907">
    <property type="entry name" value="RpoY"/>
</dbReference>
<dbReference type="NCBIfam" id="NF010188">
    <property type="entry name" value="PRK13667.1"/>
    <property type="match status" value="1"/>
</dbReference>
<protein>
    <recommendedName>
        <fullName evidence="5">DNA-directed RNA polymerase subunit epsilon</fullName>
        <shortName evidence="5">RNAP epsilon subunit</shortName>
        <ecNumber evidence="5">2.7.7.6</ecNumber>
    </recommendedName>
    <alternativeName>
        <fullName evidence="5">RNA polymerase epsilon subunit</fullName>
    </alternativeName>
    <alternativeName>
        <fullName evidence="5">Transcriptase subunit epsilon</fullName>
    </alternativeName>
</protein>
<evidence type="ECO:0000313" key="6">
    <source>
        <dbReference type="EMBL" id="SCC03221.1"/>
    </source>
</evidence>
<evidence type="ECO:0000313" key="7">
    <source>
        <dbReference type="Proteomes" id="UP000181997"/>
    </source>
</evidence>
<dbReference type="EMBL" id="FMAU01000002">
    <property type="protein sequence ID" value="SCC03221.1"/>
    <property type="molecule type" value="Genomic_DNA"/>
</dbReference>
<keyword evidence="2 5" id="KW-0808">Transferase</keyword>
<keyword evidence="3 5" id="KW-0548">Nucleotidyltransferase</keyword>
<dbReference type="EC" id="2.7.7.6" evidence="5"/>
<name>A0A0V8HIA2_9BACI</name>